<dbReference type="InterPro" id="IPR036610">
    <property type="entry name" value="PEBP-like_sf"/>
</dbReference>
<evidence type="ECO:0000256" key="1">
    <source>
        <dbReference type="ARBA" id="ARBA00007120"/>
    </source>
</evidence>
<feature type="compositionally biased region" description="Low complexity" evidence="2">
    <location>
        <begin position="30"/>
        <end position="44"/>
    </location>
</feature>
<dbReference type="InterPro" id="IPR005247">
    <property type="entry name" value="YbhB_YbcL/LppC-like"/>
</dbReference>
<evidence type="ECO:0000313" key="4">
    <source>
        <dbReference type="EMBL" id="MBN0045208.1"/>
    </source>
</evidence>
<evidence type="ECO:0000313" key="5">
    <source>
        <dbReference type="Proteomes" id="UP000788262"/>
    </source>
</evidence>
<dbReference type="Gene3D" id="3.90.280.10">
    <property type="entry name" value="PEBP-like"/>
    <property type="match status" value="1"/>
</dbReference>
<keyword evidence="3" id="KW-0732">Signal</keyword>
<comment type="similarity">
    <text evidence="1">Belongs to the UPF0098 family.</text>
</comment>
<keyword evidence="4" id="KW-0649">Protein kinase inhibitor</keyword>
<dbReference type="InterPro" id="IPR008914">
    <property type="entry name" value="PEBP"/>
</dbReference>
<proteinExistence type="inferred from homology"/>
<evidence type="ECO:0000256" key="3">
    <source>
        <dbReference type="SAM" id="SignalP"/>
    </source>
</evidence>
<dbReference type="PROSITE" id="PS51257">
    <property type="entry name" value="PROKAR_LIPOPROTEIN"/>
    <property type="match status" value="1"/>
</dbReference>
<accession>A0ABS2VQ26</accession>
<dbReference type="SUPFAM" id="SSF49777">
    <property type="entry name" value="PEBP-like"/>
    <property type="match status" value="1"/>
</dbReference>
<dbReference type="CDD" id="cd00865">
    <property type="entry name" value="PEBP_bact_arch"/>
    <property type="match status" value="1"/>
</dbReference>
<gene>
    <name evidence="4" type="ORF">JS756_14025</name>
</gene>
<dbReference type="EMBL" id="JAFFZS010000009">
    <property type="protein sequence ID" value="MBN0045208.1"/>
    <property type="molecule type" value="Genomic_DNA"/>
</dbReference>
<dbReference type="RefSeq" id="WP_205383419.1">
    <property type="nucleotide sequence ID" value="NZ_JAFFZS010000009.1"/>
</dbReference>
<dbReference type="Proteomes" id="UP000788262">
    <property type="component" value="Unassembled WGS sequence"/>
</dbReference>
<dbReference type="GO" id="GO:0004860">
    <property type="term" value="F:protein kinase inhibitor activity"/>
    <property type="evidence" value="ECO:0007669"/>
    <property type="project" value="UniProtKB-KW"/>
</dbReference>
<feature type="chain" id="PRO_5045797803" evidence="3">
    <location>
        <begin position="35"/>
        <end position="208"/>
    </location>
</feature>
<sequence>MTSLRRGAHMSVVLALALITTACGSGGGSTTASAAPTGSATAGAEVTSHPSGTATSTGFGIVSPAMADGGELPVDFTCDGSAISPPIGWADVPDGTRSLAVLMDHHAPDDDWHWYWTLWGIDPSVTGIAAGSNGDATVGTNSVNDQLGYAPPCSKGPGEKAYTITVYALSGPADLPDPAAADREALLAAVDDITLARDSITVTYARSS</sequence>
<keyword evidence="5" id="KW-1185">Reference proteome</keyword>
<protein>
    <submittedName>
        <fullName evidence="4">YbhB/YbcL family Raf kinase inhibitor-like protein</fullName>
    </submittedName>
</protein>
<reference evidence="4 5" key="1">
    <citation type="submission" date="2021-02" db="EMBL/GenBank/DDBJ databases">
        <title>Whole genome sequencing of Streptomyces actuosus VRA1.</title>
        <authorList>
            <person name="Sen G."/>
            <person name="Sen A."/>
        </authorList>
    </citation>
    <scope>NUCLEOTIDE SEQUENCE [LARGE SCALE GENOMIC DNA]</scope>
    <source>
        <strain evidence="4 5">VRA1</strain>
    </source>
</reference>
<dbReference type="PANTHER" id="PTHR30289:SF1">
    <property type="entry name" value="PEBP (PHOSPHATIDYLETHANOLAMINE-BINDING PROTEIN) FAMILY PROTEIN"/>
    <property type="match status" value="1"/>
</dbReference>
<evidence type="ECO:0000256" key="2">
    <source>
        <dbReference type="SAM" id="MobiDB-lite"/>
    </source>
</evidence>
<name>A0ABS2VQ26_STRAS</name>
<comment type="caution">
    <text evidence="4">The sequence shown here is derived from an EMBL/GenBank/DDBJ whole genome shotgun (WGS) entry which is preliminary data.</text>
</comment>
<dbReference type="Pfam" id="PF01161">
    <property type="entry name" value="PBP"/>
    <property type="match status" value="1"/>
</dbReference>
<feature type="signal peptide" evidence="3">
    <location>
        <begin position="1"/>
        <end position="34"/>
    </location>
</feature>
<feature type="region of interest" description="Disordered" evidence="2">
    <location>
        <begin position="28"/>
        <end position="52"/>
    </location>
</feature>
<dbReference type="PANTHER" id="PTHR30289">
    <property type="entry name" value="UNCHARACTERIZED PROTEIN YBCL-RELATED"/>
    <property type="match status" value="1"/>
</dbReference>
<organism evidence="4 5">
    <name type="scientific">Streptomyces actuosus</name>
    <dbReference type="NCBI Taxonomy" id="1885"/>
    <lineage>
        <taxon>Bacteria</taxon>
        <taxon>Bacillati</taxon>
        <taxon>Actinomycetota</taxon>
        <taxon>Actinomycetes</taxon>
        <taxon>Kitasatosporales</taxon>
        <taxon>Streptomycetaceae</taxon>
        <taxon>Streptomyces</taxon>
    </lineage>
</organism>